<dbReference type="EMBL" id="LMWV01000005">
    <property type="protein sequence ID" value="KUN69385.1"/>
    <property type="molecule type" value="Genomic_DNA"/>
</dbReference>
<keyword evidence="1" id="KW-0732">Signal</keyword>
<dbReference type="Proteomes" id="UP000054375">
    <property type="component" value="Unassembled WGS sequence"/>
</dbReference>
<proteinExistence type="predicted"/>
<evidence type="ECO:0008006" key="4">
    <source>
        <dbReference type="Google" id="ProtNLM"/>
    </source>
</evidence>
<feature type="signal peptide" evidence="1">
    <location>
        <begin position="1"/>
        <end position="32"/>
    </location>
</feature>
<protein>
    <recommendedName>
        <fullName evidence="4">Secreted protein</fullName>
    </recommendedName>
</protein>
<organism evidence="2 3">
    <name type="scientific">Streptomyces griseorubiginosus</name>
    <dbReference type="NCBI Taxonomy" id="67304"/>
    <lineage>
        <taxon>Bacteria</taxon>
        <taxon>Bacillati</taxon>
        <taxon>Actinomycetota</taxon>
        <taxon>Actinomycetes</taxon>
        <taxon>Kitasatosporales</taxon>
        <taxon>Streptomycetaceae</taxon>
        <taxon>Streptomyces</taxon>
    </lineage>
</organism>
<feature type="chain" id="PRO_5007105869" description="Secreted protein" evidence="1">
    <location>
        <begin position="33"/>
        <end position="129"/>
    </location>
</feature>
<name>A0A101S8N0_9ACTN</name>
<accession>A0A101S8N0</accession>
<gene>
    <name evidence="2" type="ORF">AQJ54_06895</name>
</gene>
<evidence type="ECO:0000313" key="3">
    <source>
        <dbReference type="Proteomes" id="UP000054375"/>
    </source>
</evidence>
<reference evidence="2 3" key="1">
    <citation type="submission" date="2015-10" db="EMBL/GenBank/DDBJ databases">
        <title>Draft genome sequence of Streptomyces griseorubiginosus DSM 40469, type strain for the species Streptomyces griseorubiginosus.</title>
        <authorList>
            <person name="Ruckert C."/>
            <person name="Winkler A."/>
            <person name="Kalinowski J."/>
            <person name="Kampfer P."/>
            <person name="Glaeser S."/>
        </authorList>
    </citation>
    <scope>NUCLEOTIDE SEQUENCE [LARGE SCALE GENOMIC DNA]</scope>
    <source>
        <strain evidence="2 3">DSM 40469</strain>
    </source>
</reference>
<evidence type="ECO:0000256" key="1">
    <source>
        <dbReference type="SAM" id="SignalP"/>
    </source>
</evidence>
<sequence>MKSGAIRRLAVGLAVTVAAGVLGVAVPGQAQAAGSSCEGRKVRTFPFETGTVEVYRRGGYVCAVTLPKRPGVRQYMRVSLRAYALQPVEDAGRYKYRAGPVTVHAGQRKLWIKGAVGRGTFDTEGWIRL</sequence>
<evidence type="ECO:0000313" key="2">
    <source>
        <dbReference type="EMBL" id="KUN69385.1"/>
    </source>
</evidence>
<dbReference type="RefSeq" id="WP_062235034.1">
    <property type="nucleotide sequence ID" value="NZ_JBHUVV010000036.1"/>
</dbReference>
<dbReference type="AlphaFoldDB" id="A0A101S8N0"/>
<comment type="caution">
    <text evidence="2">The sequence shown here is derived from an EMBL/GenBank/DDBJ whole genome shotgun (WGS) entry which is preliminary data.</text>
</comment>
<keyword evidence="3" id="KW-1185">Reference proteome</keyword>